<dbReference type="PROSITE" id="PS51257">
    <property type="entry name" value="PROKAR_LIPOPROTEIN"/>
    <property type="match status" value="1"/>
</dbReference>
<evidence type="ECO:0000313" key="1">
    <source>
        <dbReference type="EMBL" id="TWT66058.1"/>
    </source>
</evidence>
<dbReference type="AlphaFoldDB" id="A0A5C5XTN7"/>
<dbReference type="RefSeq" id="WP_146391883.1">
    <property type="nucleotide sequence ID" value="NZ_SJPK01000006.1"/>
</dbReference>
<sequence>MSDVRRLNMLDFRLITVAILIAQTFLAGCETSRQPAAMLPQEEGQPAAPLSPEVSQLTSADVLSIAKKTAAEEGLQLEDYNTPTVVYDDSHGQRQWWVHFDGKREVFGDHFSVRITDGTQTAEVYLGR</sequence>
<accession>A0A5C5XTN7</accession>
<dbReference type="EMBL" id="SJPK01000006">
    <property type="protein sequence ID" value="TWT66058.1"/>
    <property type="molecule type" value="Genomic_DNA"/>
</dbReference>
<gene>
    <name evidence="1" type="ORF">CA85_29200</name>
</gene>
<name>A0A5C5XTN7_9BACT</name>
<evidence type="ECO:0000313" key="2">
    <source>
        <dbReference type="Proteomes" id="UP000318053"/>
    </source>
</evidence>
<comment type="caution">
    <text evidence="1">The sequence shown here is derived from an EMBL/GenBank/DDBJ whole genome shotgun (WGS) entry which is preliminary data.</text>
</comment>
<dbReference type="OrthoDB" id="9836864at2"/>
<reference evidence="1 2" key="1">
    <citation type="submission" date="2019-02" db="EMBL/GenBank/DDBJ databases">
        <title>Deep-cultivation of Planctomycetes and their phenomic and genomic characterization uncovers novel biology.</title>
        <authorList>
            <person name="Wiegand S."/>
            <person name="Jogler M."/>
            <person name="Boedeker C."/>
            <person name="Pinto D."/>
            <person name="Vollmers J."/>
            <person name="Rivas-Marin E."/>
            <person name="Kohn T."/>
            <person name="Peeters S.H."/>
            <person name="Heuer A."/>
            <person name="Rast P."/>
            <person name="Oberbeckmann S."/>
            <person name="Bunk B."/>
            <person name="Jeske O."/>
            <person name="Meyerdierks A."/>
            <person name="Storesund J.E."/>
            <person name="Kallscheuer N."/>
            <person name="Luecker S."/>
            <person name="Lage O.M."/>
            <person name="Pohl T."/>
            <person name="Merkel B.J."/>
            <person name="Hornburger P."/>
            <person name="Mueller R.-W."/>
            <person name="Bruemmer F."/>
            <person name="Labrenz M."/>
            <person name="Spormann A.M."/>
            <person name="Op Den Camp H."/>
            <person name="Overmann J."/>
            <person name="Amann R."/>
            <person name="Jetten M.S.M."/>
            <person name="Mascher T."/>
            <person name="Medema M.H."/>
            <person name="Devos D.P."/>
            <person name="Kaster A.-K."/>
            <person name="Ovreas L."/>
            <person name="Rohde M."/>
            <person name="Galperin M.Y."/>
            <person name="Jogler C."/>
        </authorList>
    </citation>
    <scope>NUCLEOTIDE SEQUENCE [LARGE SCALE GENOMIC DNA]</scope>
    <source>
        <strain evidence="1 2">CA85</strain>
    </source>
</reference>
<proteinExistence type="predicted"/>
<protein>
    <submittedName>
        <fullName evidence="1">Uncharacterized protein</fullName>
    </submittedName>
</protein>
<keyword evidence="2" id="KW-1185">Reference proteome</keyword>
<dbReference type="Proteomes" id="UP000318053">
    <property type="component" value="Unassembled WGS sequence"/>
</dbReference>
<organism evidence="1 2">
    <name type="scientific">Allorhodopirellula solitaria</name>
    <dbReference type="NCBI Taxonomy" id="2527987"/>
    <lineage>
        <taxon>Bacteria</taxon>
        <taxon>Pseudomonadati</taxon>
        <taxon>Planctomycetota</taxon>
        <taxon>Planctomycetia</taxon>
        <taxon>Pirellulales</taxon>
        <taxon>Pirellulaceae</taxon>
        <taxon>Allorhodopirellula</taxon>
    </lineage>
</organism>